<evidence type="ECO:0000313" key="2">
    <source>
        <dbReference type="Proteomes" id="UP001060085"/>
    </source>
</evidence>
<proteinExistence type="predicted"/>
<dbReference type="Proteomes" id="UP001060085">
    <property type="component" value="Linkage Group LG04"/>
</dbReference>
<evidence type="ECO:0000313" key="1">
    <source>
        <dbReference type="EMBL" id="KAI5668238.1"/>
    </source>
</evidence>
<gene>
    <name evidence="1" type="ORF">M9H77_18091</name>
</gene>
<dbReference type="EMBL" id="CM044704">
    <property type="protein sequence ID" value="KAI5668238.1"/>
    <property type="molecule type" value="Genomic_DNA"/>
</dbReference>
<name>A0ACC0B6H8_CATRO</name>
<sequence>MTRFCQMIQNDTSSSFPWANVKSQQLLKYGNLSLIDLSVHAISGSIPDRSENFSRLAGGTPTSISNIRTLQRFAANQNDFAGNIPSGITKYLENLNLSYNNLNGRSPRPFIPTKLAGCLFSF</sequence>
<reference evidence="2" key="1">
    <citation type="journal article" date="2023" name="Nat. Plants">
        <title>Single-cell RNA sequencing provides a high-resolution roadmap for understanding the multicellular compartmentation of specialized metabolism.</title>
        <authorList>
            <person name="Sun S."/>
            <person name="Shen X."/>
            <person name="Li Y."/>
            <person name="Li Y."/>
            <person name="Wang S."/>
            <person name="Li R."/>
            <person name="Zhang H."/>
            <person name="Shen G."/>
            <person name="Guo B."/>
            <person name="Wei J."/>
            <person name="Xu J."/>
            <person name="St-Pierre B."/>
            <person name="Chen S."/>
            <person name="Sun C."/>
        </authorList>
    </citation>
    <scope>NUCLEOTIDE SEQUENCE [LARGE SCALE GENOMIC DNA]</scope>
</reference>
<protein>
    <submittedName>
        <fullName evidence="1">Uncharacterized protein</fullName>
    </submittedName>
</protein>
<keyword evidence="2" id="KW-1185">Reference proteome</keyword>
<accession>A0ACC0B6H8</accession>
<organism evidence="1 2">
    <name type="scientific">Catharanthus roseus</name>
    <name type="common">Madagascar periwinkle</name>
    <name type="synonym">Vinca rosea</name>
    <dbReference type="NCBI Taxonomy" id="4058"/>
    <lineage>
        <taxon>Eukaryota</taxon>
        <taxon>Viridiplantae</taxon>
        <taxon>Streptophyta</taxon>
        <taxon>Embryophyta</taxon>
        <taxon>Tracheophyta</taxon>
        <taxon>Spermatophyta</taxon>
        <taxon>Magnoliopsida</taxon>
        <taxon>eudicotyledons</taxon>
        <taxon>Gunneridae</taxon>
        <taxon>Pentapetalae</taxon>
        <taxon>asterids</taxon>
        <taxon>lamiids</taxon>
        <taxon>Gentianales</taxon>
        <taxon>Apocynaceae</taxon>
        <taxon>Rauvolfioideae</taxon>
        <taxon>Vinceae</taxon>
        <taxon>Catharanthinae</taxon>
        <taxon>Catharanthus</taxon>
    </lineage>
</organism>
<comment type="caution">
    <text evidence="1">The sequence shown here is derived from an EMBL/GenBank/DDBJ whole genome shotgun (WGS) entry which is preliminary data.</text>
</comment>